<organism evidence="3 4">
    <name type="scientific">Paenimyroides tangerinum</name>
    <dbReference type="NCBI Taxonomy" id="2488728"/>
    <lineage>
        <taxon>Bacteria</taxon>
        <taxon>Pseudomonadati</taxon>
        <taxon>Bacteroidota</taxon>
        <taxon>Flavobacteriia</taxon>
        <taxon>Flavobacteriales</taxon>
        <taxon>Flavobacteriaceae</taxon>
        <taxon>Paenimyroides</taxon>
    </lineage>
</organism>
<proteinExistence type="predicted"/>
<protein>
    <submittedName>
        <fullName evidence="3">DUF4833 domain-containing protein</fullName>
    </submittedName>
</protein>
<accession>A0A3P3WK29</accession>
<dbReference type="InterPro" id="IPR032269">
    <property type="entry name" value="DUF4833"/>
</dbReference>
<dbReference type="Pfam" id="PF16117">
    <property type="entry name" value="DUF4833"/>
    <property type="match status" value="1"/>
</dbReference>
<name>A0A3P3WK29_9FLAO</name>
<evidence type="ECO:0000259" key="2">
    <source>
        <dbReference type="Pfam" id="PF16117"/>
    </source>
</evidence>
<dbReference type="EMBL" id="RQVQ01000001">
    <property type="protein sequence ID" value="RRJ93223.1"/>
    <property type="molecule type" value="Genomic_DNA"/>
</dbReference>
<feature type="domain" description="DUF4833" evidence="2">
    <location>
        <begin position="34"/>
        <end position="166"/>
    </location>
</feature>
<sequence>MKIVTFLLICFFTIPTSFGQENYPIPPKSENRLFYIQHSNNHNTFVYDARLIGSDIDSKNPIDYYRIVYTDGGVKKPLTEIQKKMAYGLDIKKTGNNIFEMYLAVSKDVKLVLFLNEKGKPKVWTIINNKKIILSRIFVQIKKGSSSLKPDVESVIFEGTDFNSGSKLNLVKKMK</sequence>
<gene>
    <name evidence="3" type="ORF">EG240_00190</name>
</gene>
<evidence type="ECO:0000313" key="3">
    <source>
        <dbReference type="EMBL" id="RRJ93223.1"/>
    </source>
</evidence>
<dbReference type="AlphaFoldDB" id="A0A3P3WK29"/>
<feature type="chain" id="PRO_5018134169" evidence="1">
    <location>
        <begin position="20"/>
        <end position="175"/>
    </location>
</feature>
<dbReference type="RefSeq" id="WP_125016195.1">
    <property type="nucleotide sequence ID" value="NZ_RQVQ01000001.1"/>
</dbReference>
<dbReference type="Proteomes" id="UP000275719">
    <property type="component" value="Unassembled WGS sequence"/>
</dbReference>
<keyword evidence="1" id="KW-0732">Signal</keyword>
<comment type="caution">
    <text evidence="3">The sequence shown here is derived from an EMBL/GenBank/DDBJ whole genome shotgun (WGS) entry which is preliminary data.</text>
</comment>
<dbReference type="OrthoDB" id="9785831at2"/>
<keyword evidence="4" id="KW-1185">Reference proteome</keyword>
<reference evidence="3 4" key="1">
    <citation type="submission" date="2018-11" db="EMBL/GenBank/DDBJ databases">
        <title>Flavobacterium sp. nov., YIM 102701-2 draft genome.</title>
        <authorList>
            <person name="Li G."/>
            <person name="Jiang Y."/>
        </authorList>
    </citation>
    <scope>NUCLEOTIDE SEQUENCE [LARGE SCALE GENOMIC DNA]</scope>
    <source>
        <strain evidence="3 4">YIM 102701-2</strain>
    </source>
</reference>
<feature type="signal peptide" evidence="1">
    <location>
        <begin position="1"/>
        <end position="19"/>
    </location>
</feature>
<evidence type="ECO:0000313" key="4">
    <source>
        <dbReference type="Proteomes" id="UP000275719"/>
    </source>
</evidence>
<evidence type="ECO:0000256" key="1">
    <source>
        <dbReference type="SAM" id="SignalP"/>
    </source>
</evidence>